<name>U4LY74_PYROM</name>
<reference evidence="1 2" key="1">
    <citation type="journal article" date="2013" name="PLoS Genet.">
        <title>The genome and development-dependent transcriptomes of Pyronema confluens: a window into fungal evolution.</title>
        <authorList>
            <person name="Traeger S."/>
            <person name="Altegoer F."/>
            <person name="Freitag M."/>
            <person name="Gabaldon T."/>
            <person name="Kempken F."/>
            <person name="Kumar A."/>
            <person name="Marcet-Houben M."/>
            <person name="Poggeler S."/>
            <person name="Stajich J.E."/>
            <person name="Nowrousian M."/>
        </authorList>
    </citation>
    <scope>NUCLEOTIDE SEQUENCE [LARGE SCALE GENOMIC DNA]</scope>
    <source>
        <strain evidence="2">CBS 100304</strain>
        <tissue evidence="1">Vegetative mycelium</tissue>
    </source>
</reference>
<dbReference type="EMBL" id="HF936631">
    <property type="protein sequence ID" value="CCX34778.1"/>
    <property type="molecule type" value="Genomic_DNA"/>
</dbReference>
<evidence type="ECO:0000313" key="2">
    <source>
        <dbReference type="Proteomes" id="UP000018144"/>
    </source>
</evidence>
<proteinExistence type="predicted"/>
<dbReference type="AlphaFoldDB" id="U4LY74"/>
<protein>
    <submittedName>
        <fullName evidence="1">Uncharacterized protein</fullName>
    </submittedName>
</protein>
<sequence>MVNTHPSPYDHGMMGIGVQLPTNLLLKERSDDISSLLSLNHSLVTSGSDRNSSLATESTLTPEKERKIISKRSRIQSALLKLGARMFGCMRGRKKSTGAMEDG</sequence>
<evidence type="ECO:0000313" key="1">
    <source>
        <dbReference type="EMBL" id="CCX34778.1"/>
    </source>
</evidence>
<dbReference type="Proteomes" id="UP000018144">
    <property type="component" value="Unassembled WGS sequence"/>
</dbReference>
<organism evidence="1 2">
    <name type="scientific">Pyronema omphalodes (strain CBS 100304)</name>
    <name type="common">Pyronema confluens</name>
    <dbReference type="NCBI Taxonomy" id="1076935"/>
    <lineage>
        <taxon>Eukaryota</taxon>
        <taxon>Fungi</taxon>
        <taxon>Dikarya</taxon>
        <taxon>Ascomycota</taxon>
        <taxon>Pezizomycotina</taxon>
        <taxon>Pezizomycetes</taxon>
        <taxon>Pezizales</taxon>
        <taxon>Pyronemataceae</taxon>
        <taxon>Pyronema</taxon>
    </lineage>
</organism>
<gene>
    <name evidence="1" type="ORF">PCON_04295</name>
</gene>
<keyword evidence="2" id="KW-1185">Reference proteome</keyword>
<accession>U4LY74</accession>